<dbReference type="InterPro" id="IPR050492">
    <property type="entry name" value="Bact_metal-bind_prot9"/>
</dbReference>
<accession>A0A5M9WLM6</accession>
<dbReference type="Proteomes" id="UP000323664">
    <property type="component" value="Unassembled WGS sequence"/>
</dbReference>
<dbReference type="GO" id="GO:0007155">
    <property type="term" value="P:cell adhesion"/>
    <property type="evidence" value="ECO:0007669"/>
    <property type="project" value="InterPro"/>
</dbReference>
<feature type="region of interest" description="Disordered" evidence="5">
    <location>
        <begin position="146"/>
        <end position="176"/>
    </location>
</feature>
<dbReference type="CDD" id="cd01017">
    <property type="entry name" value="AdcA"/>
    <property type="match status" value="1"/>
</dbReference>
<organism evidence="6 7">
    <name type="scientific">Paenibacillus amylolyticus</name>
    <dbReference type="NCBI Taxonomy" id="1451"/>
    <lineage>
        <taxon>Bacteria</taxon>
        <taxon>Bacillati</taxon>
        <taxon>Bacillota</taxon>
        <taxon>Bacilli</taxon>
        <taxon>Bacillales</taxon>
        <taxon>Paenibacillaceae</taxon>
        <taxon>Paenibacillus</taxon>
    </lineage>
</organism>
<evidence type="ECO:0000256" key="1">
    <source>
        <dbReference type="ARBA" id="ARBA00011028"/>
    </source>
</evidence>
<reference evidence="6 7" key="1">
    <citation type="journal article" date="2019" name="J. Ind. Microbiol. Biotechnol.">
        <title>Paenibacillus amylolyticus 27C64 has a diverse set of carbohydrate-active enzymes and complete pectin deconstruction system.</title>
        <authorList>
            <person name="Keggi C."/>
            <person name="Doran-Peterson J."/>
        </authorList>
    </citation>
    <scope>NUCLEOTIDE SEQUENCE [LARGE SCALE GENOMIC DNA]</scope>
    <source>
        <strain evidence="6 7">27C64</strain>
    </source>
</reference>
<dbReference type="Pfam" id="PF01297">
    <property type="entry name" value="ZnuA"/>
    <property type="match status" value="1"/>
</dbReference>
<dbReference type="PRINTS" id="PR00690">
    <property type="entry name" value="ADHESNFAMILY"/>
</dbReference>
<evidence type="ECO:0000256" key="4">
    <source>
        <dbReference type="RuleBase" id="RU003512"/>
    </source>
</evidence>
<dbReference type="PANTHER" id="PTHR42953">
    <property type="entry name" value="HIGH-AFFINITY ZINC UPTAKE SYSTEM PROTEIN ZNUA-RELATED"/>
    <property type="match status" value="1"/>
</dbReference>
<evidence type="ECO:0000256" key="5">
    <source>
        <dbReference type="SAM" id="MobiDB-lite"/>
    </source>
</evidence>
<dbReference type="SUPFAM" id="SSF53807">
    <property type="entry name" value="Helical backbone' metal receptor"/>
    <property type="match status" value="1"/>
</dbReference>
<dbReference type="InterPro" id="IPR006129">
    <property type="entry name" value="AdhesinB"/>
</dbReference>
<feature type="compositionally biased region" description="Basic and acidic residues" evidence="5">
    <location>
        <begin position="150"/>
        <end position="170"/>
    </location>
</feature>
<gene>
    <name evidence="6" type="ORF">EC604_00500</name>
</gene>
<evidence type="ECO:0000313" key="7">
    <source>
        <dbReference type="Proteomes" id="UP000323664"/>
    </source>
</evidence>
<comment type="similarity">
    <text evidence="1 4">Belongs to the bacterial solute-binding protein 9 family.</text>
</comment>
<dbReference type="InterPro" id="IPR006128">
    <property type="entry name" value="Lipoprotein_PsaA-like"/>
</dbReference>
<protein>
    <submittedName>
        <fullName evidence="6">Zinc ABC transporter substrate-binding protein</fullName>
    </submittedName>
</protein>
<dbReference type="OrthoDB" id="9810636at2"/>
<evidence type="ECO:0000313" key="6">
    <source>
        <dbReference type="EMBL" id="KAA8782325.1"/>
    </source>
</evidence>
<comment type="caution">
    <text evidence="6">The sequence shown here is derived from an EMBL/GenBank/DDBJ whole genome shotgun (WGS) entry which is preliminary data.</text>
</comment>
<dbReference type="PANTHER" id="PTHR42953:SF3">
    <property type="entry name" value="HIGH-AFFINITY ZINC UPTAKE SYSTEM PROTEIN ZNUA"/>
    <property type="match status" value="1"/>
</dbReference>
<dbReference type="GO" id="GO:0046872">
    <property type="term" value="F:metal ion binding"/>
    <property type="evidence" value="ECO:0007669"/>
    <property type="project" value="InterPro"/>
</dbReference>
<evidence type="ECO:0000256" key="3">
    <source>
        <dbReference type="ARBA" id="ARBA00022729"/>
    </source>
</evidence>
<dbReference type="PRINTS" id="PR00691">
    <property type="entry name" value="ADHESINB"/>
</dbReference>
<keyword evidence="2 4" id="KW-0813">Transport</keyword>
<evidence type="ECO:0000256" key="2">
    <source>
        <dbReference type="ARBA" id="ARBA00022448"/>
    </source>
</evidence>
<dbReference type="RefSeq" id="WP_123062275.1">
    <property type="nucleotide sequence ID" value="NZ_RIAS01000001.1"/>
</dbReference>
<dbReference type="Gene3D" id="3.40.50.1980">
    <property type="entry name" value="Nitrogenase molybdenum iron protein domain"/>
    <property type="match status" value="2"/>
</dbReference>
<name>A0A5M9WLM6_PAEAM</name>
<dbReference type="EMBL" id="RIAS01000001">
    <property type="protein sequence ID" value="KAA8782325.1"/>
    <property type="molecule type" value="Genomic_DNA"/>
</dbReference>
<sequence length="353" mass="39177">MTFIQKKRQARLDRSSKLGKRSTRKLLWSGLLILSLFVLSACGQNSEKTAKIVEGKVNVVTTFYPVYAFTAAIGGEDANVINLLPTGVEPHDWTPKSQDIVNTSKAQLFLYNGAGLEGWVPNFLKSLNSDTKVKSVAVSEGIKLLSAEGDDGHGHGEEHEDEHADDHADESGNEEQIADHHIDPHTWVSPKSAMIMAENIKNSLVEVDPEHKAGYEQRYEELHTKLEALDRRFTNELASVPNKEIVVSHQAFGYLARDYGLKQHAIMGLSPDAEPTGQDIVKLAKLVKDEGIKYIFFEELVSDKLAKTLASEAGVETMVLNPVEGLTQEQVNNKDDYFTLMQKNLQNLLIALK</sequence>
<proteinExistence type="inferred from homology"/>
<keyword evidence="3" id="KW-0732">Signal</keyword>
<dbReference type="GO" id="GO:0030001">
    <property type="term" value="P:metal ion transport"/>
    <property type="evidence" value="ECO:0007669"/>
    <property type="project" value="InterPro"/>
</dbReference>
<dbReference type="AlphaFoldDB" id="A0A5M9WLM6"/>
<dbReference type="InterPro" id="IPR006127">
    <property type="entry name" value="ZnuA-like"/>
</dbReference>